<keyword evidence="3" id="KW-1185">Reference proteome</keyword>
<protein>
    <submittedName>
        <fullName evidence="2">Uncharacterized protein</fullName>
    </submittedName>
</protein>
<proteinExistence type="predicted"/>
<comment type="caution">
    <text evidence="2">The sequence shown here is derived from an EMBL/GenBank/DDBJ whole genome shotgun (WGS) entry which is preliminary data.</text>
</comment>
<organism evidence="2 3">
    <name type="scientific">Synaphobranchus kaupii</name>
    <name type="common">Kaup's arrowtooth eel</name>
    <dbReference type="NCBI Taxonomy" id="118154"/>
    <lineage>
        <taxon>Eukaryota</taxon>
        <taxon>Metazoa</taxon>
        <taxon>Chordata</taxon>
        <taxon>Craniata</taxon>
        <taxon>Vertebrata</taxon>
        <taxon>Euteleostomi</taxon>
        <taxon>Actinopterygii</taxon>
        <taxon>Neopterygii</taxon>
        <taxon>Teleostei</taxon>
        <taxon>Anguilliformes</taxon>
        <taxon>Synaphobranchidae</taxon>
        <taxon>Synaphobranchus</taxon>
    </lineage>
</organism>
<evidence type="ECO:0000313" key="2">
    <source>
        <dbReference type="EMBL" id="KAJ8361074.1"/>
    </source>
</evidence>
<feature type="region of interest" description="Disordered" evidence="1">
    <location>
        <begin position="82"/>
        <end position="104"/>
    </location>
</feature>
<gene>
    <name evidence="2" type="ORF">SKAU_G00175990</name>
</gene>
<dbReference type="AlphaFoldDB" id="A0A9Q1FLY0"/>
<feature type="compositionally biased region" description="Polar residues" evidence="1">
    <location>
        <begin position="84"/>
        <end position="94"/>
    </location>
</feature>
<dbReference type="EMBL" id="JAINUF010000005">
    <property type="protein sequence ID" value="KAJ8361074.1"/>
    <property type="molecule type" value="Genomic_DNA"/>
</dbReference>
<sequence>MMRSGDVPVNRGPRRRGKPVWKTSLSGWPQCLELPRRLLVTVFRAEETASGEVTRGVGQPLPAILLCFQVCTGSAPNTVYRPQFSLSSPETPGQRTRGKVKTESRGLWCKRDPLWPCGAGGWG</sequence>
<evidence type="ECO:0000313" key="3">
    <source>
        <dbReference type="Proteomes" id="UP001152622"/>
    </source>
</evidence>
<reference evidence="2" key="1">
    <citation type="journal article" date="2023" name="Science">
        <title>Genome structures resolve the early diversification of teleost fishes.</title>
        <authorList>
            <person name="Parey E."/>
            <person name="Louis A."/>
            <person name="Montfort J."/>
            <person name="Bouchez O."/>
            <person name="Roques C."/>
            <person name="Iampietro C."/>
            <person name="Lluch J."/>
            <person name="Castinel A."/>
            <person name="Donnadieu C."/>
            <person name="Desvignes T."/>
            <person name="Floi Bucao C."/>
            <person name="Jouanno E."/>
            <person name="Wen M."/>
            <person name="Mejri S."/>
            <person name="Dirks R."/>
            <person name="Jansen H."/>
            <person name="Henkel C."/>
            <person name="Chen W.J."/>
            <person name="Zahm M."/>
            <person name="Cabau C."/>
            <person name="Klopp C."/>
            <person name="Thompson A.W."/>
            <person name="Robinson-Rechavi M."/>
            <person name="Braasch I."/>
            <person name="Lecointre G."/>
            <person name="Bobe J."/>
            <person name="Postlethwait J.H."/>
            <person name="Berthelot C."/>
            <person name="Roest Crollius H."/>
            <person name="Guiguen Y."/>
        </authorList>
    </citation>
    <scope>NUCLEOTIDE SEQUENCE</scope>
    <source>
        <strain evidence="2">WJC10195</strain>
    </source>
</reference>
<evidence type="ECO:0000256" key="1">
    <source>
        <dbReference type="SAM" id="MobiDB-lite"/>
    </source>
</evidence>
<feature type="region of interest" description="Disordered" evidence="1">
    <location>
        <begin position="1"/>
        <end position="21"/>
    </location>
</feature>
<accession>A0A9Q1FLY0</accession>
<name>A0A9Q1FLY0_SYNKA</name>
<dbReference type="Proteomes" id="UP001152622">
    <property type="component" value="Chromosome 5"/>
</dbReference>